<dbReference type="PANTHER" id="PTHR30408">
    <property type="entry name" value="TYPE-1 RESTRICTION ENZYME ECOKI SPECIFICITY PROTEIN"/>
    <property type="match status" value="1"/>
</dbReference>
<reference evidence="5" key="1">
    <citation type="submission" date="2022-01" db="EMBL/GenBank/DDBJ databases">
        <title>Collection of gut derived symbiotic bacterial strains cultured from healthy donors.</title>
        <authorList>
            <person name="Lin H."/>
            <person name="Kohout C."/>
            <person name="Waligurski E."/>
            <person name="Pamer E.G."/>
        </authorList>
    </citation>
    <scope>NUCLEOTIDE SEQUENCE</scope>
    <source>
        <strain evidence="5">MSK.14.39</strain>
    </source>
</reference>
<evidence type="ECO:0000313" key="6">
    <source>
        <dbReference type="Proteomes" id="UP001108123"/>
    </source>
</evidence>
<keyword evidence="6" id="KW-1185">Reference proteome</keyword>
<accession>A0A9Q4ACV0</accession>
<dbReference type="EMBL" id="JAKNID010000029">
    <property type="protein sequence ID" value="MCG4565377.1"/>
    <property type="molecule type" value="Genomic_DNA"/>
</dbReference>
<dbReference type="RefSeq" id="WP_226807872.1">
    <property type="nucleotide sequence ID" value="NZ_JAJBNW010000019.1"/>
</dbReference>
<keyword evidence="5" id="KW-0255">Endonuclease</keyword>
<dbReference type="GO" id="GO:0003677">
    <property type="term" value="F:DNA binding"/>
    <property type="evidence" value="ECO:0007669"/>
    <property type="project" value="UniProtKB-KW"/>
</dbReference>
<dbReference type="InterPro" id="IPR044946">
    <property type="entry name" value="Restrct_endonuc_typeI_TRD_sf"/>
</dbReference>
<keyword evidence="5" id="KW-0540">Nuclease</keyword>
<evidence type="ECO:0000256" key="3">
    <source>
        <dbReference type="ARBA" id="ARBA00023125"/>
    </source>
</evidence>
<evidence type="ECO:0000259" key="4">
    <source>
        <dbReference type="Pfam" id="PF01420"/>
    </source>
</evidence>
<sequence>MTRAMKDSGIDWIGEIPEGWKIQNLKSILRERNELNNPVKTDFVLSLTNDRGVIPYSEKGDIGNKAKEDLTKYKLVYPNDIVVNSMNVIIGSVGLSKYFGVVSPVYYMLYVRKEEDSIYYYNYLFQTKELQIKLKGYGNGIMEHRLRIPMINLNKVHLPYPPQFQQKAIADFLDKKVSEIDNIISKTKKVIEEYKKYKQSLITEVVTKGLDKTSPMKDSGIEWIGEIPEHWEVVRLRELFKFRSGLTITKSDLKDKGIKVINYGEIHSKYKFDLDINRDKLKSVDEEYLNIKKSALVSKGDFVFCDTSEDREGSGNCIVIRENKDELIFAGSHTVIAKLKRKENPIFVRYMLFANSIKEQISSTVVGIKVYSVTQSILKTILGILPPLQEQKAIASYLDQKCCQIDKIINSKQQLLIEMEKYKKSLIYEVVTGKREVE</sequence>
<feature type="domain" description="Type I restriction modification DNA specificity" evidence="4">
    <location>
        <begin position="42"/>
        <end position="192"/>
    </location>
</feature>
<dbReference type="GO" id="GO:0009307">
    <property type="term" value="P:DNA restriction-modification system"/>
    <property type="evidence" value="ECO:0007669"/>
    <property type="project" value="UniProtKB-KW"/>
</dbReference>
<dbReference type="Gene3D" id="1.10.287.1120">
    <property type="entry name" value="Bipartite methylase S protein"/>
    <property type="match status" value="1"/>
</dbReference>
<evidence type="ECO:0000256" key="1">
    <source>
        <dbReference type="ARBA" id="ARBA00010923"/>
    </source>
</evidence>
<keyword evidence="5" id="KW-0378">Hydrolase</keyword>
<comment type="similarity">
    <text evidence="1">Belongs to the type-I restriction system S methylase family.</text>
</comment>
<dbReference type="GO" id="GO:0004519">
    <property type="term" value="F:endonuclease activity"/>
    <property type="evidence" value="ECO:0007669"/>
    <property type="project" value="UniProtKB-KW"/>
</dbReference>
<dbReference type="AlphaFoldDB" id="A0A9Q4ACV0"/>
<protein>
    <submittedName>
        <fullName evidence="5">Restriction endonuclease subunit S</fullName>
    </submittedName>
</protein>
<proteinExistence type="inferred from homology"/>
<dbReference type="Proteomes" id="UP001108123">
    <property type="component" value="Unassembled WGS sequence"/>
</dbReference>
<name>A0A9Q4ACV0_9FIRM</name>
<gene>
    <name evidence="5" type="ORF">L0P62_07945</name>
</gene>
<organism evidence="5 6">
    <name type="scientific">Anaerosalibacter bizertensis</name>
    <dbReference type="NCBI Taxonomy" id="932217"/>
    <lineage>
        <taxon>Bacteria</taxon>
        <taxon>Bacillati</taxon>
        <taxon>Bacillota</taxon>
        <taxon>Tissierellia</taxon>
        <taxon>Tissierellales</taxon>
        <taxon>Sporanaerobacteraceae</taxon>
        <taxon>Anaerosalibacter</taxon>
    </lineage>
</organism>
<dbReference type="SUPFAM" id="SSF116734">
    <property type="entry name" value="DNA methylase specificity domain"/>
    <property type="match status" value="2"/>
</dbReference>
<evidence type="ECO:0000256" key="2">
    <source>
        <dbReference type="ARBA" id="ARBA00022747"/>
    </source>
</evidence>
<feature type="domain" description="Type I restriction modification DNA specificity" evidence="4">
    <location>
        <begin position="228"/>
        <end position="401"/>
    </location>
</feature>
<dbReference type="Pfam" id="PF01420">
    <property type="entry name" value="Methylase_S"/>
    <property type="match status" value="2"/>
</dbReference>
<evidence type="ECO:0000313" key="5">
    <source>
        <dbReference type="EMBL" id="MCG4565377.1"/>
    </source>
</evidence>
<keyword evidence="2" id="KW-0680">Restriction system</keyword>
<keyword evidence="3" id="KW-0238">DNA-binding</keyword>
<dbReference type="PANTHER" id="PTHR30408:SF12">
    <property type="entry name" value="TYPE I RESTRICTION ENZYME MJAVIII SPECIFICITY SUBUNIT"/>
    <property type="match status" value="1"/>
</dbReference>
<comment type="caution">
    <text evidence="5">The sequence shown here is derived from an EMBL/GenBank/DDBJ whole genome shotgun (WGS) entry which is preliminary data.</text>
</comment>
<dbReference type="InterPro" id="IPR052021">
    <property type="entry name" value="Type-I_RS_S_subunit"/>
</dbReference>
<dbReference type="Gene3D" id="3.90.220.20">
    <property type="entry name" value="DNA methylase specificity domains"/>
    <property type="match status" value="2"/>
</dbReference>
<dbReference type="InterPro" id="IPR000055">
    <property type="entry name" value="Restrct_endonuc_typeI_TRD"/>
</dbReference>